<evidence type="ECO:0000256" key="5">
    <source>
        <dbReference type="ARBA" id="ARBA00023054"/>
    </source>
</evidence>
<dbReference type="GO" id="GO:0021987">
    <property type="term" value="P:cerebral cortex development"/>
    <property type="evidence" value="ECO:0007669"/>
    <property type="project" value="TreeGrafter"/>
</dbReference>
<feature type="compositionally biased region" description="Basic residues" evidence="8">
    <location>
        <begin position="134"/>
        <end position="150"/>
    </location>
</feature>
<dbReference type="GO" id="GO:0005856">
    <property type="term" value="C:cytoskeleton"/>
    <property type="evidence" value="ECO:0007669"/>
    <property type="project" value="UniProtKB-SubCell"/>
</dbReference>
<keyword evidence="5 7" id="KW-0175">Coiled coil</keyword>
<dbReference type="FunFam" id="1.20.5.1700:FF:000001">
    <property type="entry name" value="Transforming acidic coiled-coil-containing protein 1 isoform 2"/>
    <property type="match status" value="1"/>
</dbReference>
<gene>
    <name evidence="10" type="ORF">Celaphus_00008751</name>
</gene>
<evidence type="ECO:0000256" key="4">
    <source>
        <dbReference type="ARBA" id="ARBA00022553"/>
    </source>
</evidence>
<reference evidence="10 11" key="1">
    <citation type="journal article" date="2018" name="Mol. Genet. Genomics">
        <title>The red deer Cervus elaphus genome CerEla1.0: sequencing, annotating, genes, and chromosomes.</title>
        <authorList>
            <person name="Bana N.A."/>
            <person name="Nyiri A."/>
            <person name="Nagy J."/>
            <person name="Frank K."/>
            <person name="Nagy T."/>
            <person name="Steger V."/>
            <person name="Schiller M."/>
            <person name="Lakatos P."/>
            <person name="Sugar L."/>
            <person name="Horn P."/>
            <person name="Barta E."/>
            <person name="Orosz L."/>
        </authorList>
    </citation>
    <scope>NUCLEOTIDE SEQUENCE [LARGE SCALE GENOMIC DNA]</scope>
    <source>
        <strain evidence="10">Hungarian</strain>
    </source>
</reference>
<dbReference type="InterPro" id="IPR007707">
    <property type="entry name" value="TACC_C"/>
</dbReference>
<keyword evidence="11" id="KW-1185">Reference proteome</keyword>
<feature type="region of interest" description="Disordered" evidence="8">
    <location>
        <begin position="1"/>
        <end position="30"/>
    </location>
</feature>
<dbReference type="OrthoDB" id="10255048at2759"/>
<comment type="subcellular location">
    <subcellularLocation>
        <location evidence="1">Cytoplasm</location>
        <location evidence="1">Cytoskeleton</location>
    </subcellularLocation>
</comment>
<feature type="domain" description="Transforming acidic coiled-coil-containing protein C-terminal" evidence="9">
    <location>
        <begin position="674"/>
        <end position="783"/>
    </location>
</feature>
<keyword evidence="3" id="KW-0963">Cytoplasm</keyword>
<feature type="compositionally biased region" description="Low complexity" evidence="8">
    <location>
        <begin position="194"/>
        <end position="211"/>
    </location>
</feature>
<evidence type="ECO:0000256" key="8">
    <source>
        <dbReference type="SAM" id="MobiDB-lite"/>
    </source>
</evidence>
<dbReference type="GO" id="GO:0007052">
    <property type="term" value="P:mitotic spindle organization"/>
    <property type="evidence" value="ECO:0007669"/>
    <property type="project" value="InterPro"/>
</dbReference>
<sequence length="952" mass="103574">CGSEPVSVPDGPRGSSLEGSPFHPPSHSFSAVFDEDKPIASSGTYNLDFDNIELVDNLQTLEPRPSDPKNQDCKVNSRRKSTDSVPTAKSTLSRSLSLQASDFDGASCSGSPEATAPAADAYSAGSSSASSTLKRTKKPRPPSLKKKQTTKKPPETPPVKETQHEPTGESPDPSEENQIGDTKTEPARAEGSRSALSEEAPLEPAATPKAACPLDSEGAEGAVPPTSGGGRVQNSPPIGRRTLPPATVPEAVEVTPSDSGGQEDSPAKGLSVRLEFDYSEDKASFEIPASAIEANGVDGDGLNKPAKKKKTPLKTMVEDVMSVCSLFDTFRVKKSPKRSPLSDPPSQDPTPAATPETPPVISAVVHATDEEKLAVTNQKWTCMTVDLEADKQDYPQPSDLSTFVNETKFNSPTEGKQLGGQLDSHPALETTAPREQKARKETAKPDSKDALCFFSSSFEETEALVNTGAKIQHPVARGLAPNQEPHLQVPEKSSQKELEAMALGTASEVMEITAPEGSFASADALLSRLAHPASLCGALDYLEPDLAEKNPPVFAQKLQVLIVKESQRVCFPEYLSRHIHVAHLFLGCGQTFPSCLAAFSLRSAHFPPLRQEELEFAIMRIEALKLARQIALAARSRQDTKREAAHPPDVSISKTALYSRIGTAEVEKPAGLLFQQPDLDSALQIARAEIITKEREVSEWKDKYEESRREVVEMRKIVAEYEKTIAQMIEDEQREKSVSHQTVQQLVLEKEQALADLNSVEKSLADLFRRYEKMKEVLEGFRKVCWCSRWGEGEIRVVGEVGRVGSIAGAPWKAILAGWGVGLGSQGLHPHPGSGSPALLGFSSVGLTPVFCPRQNEEVLKKCAQEYLSRVKKEEQRYQALKVHAEEKLDRANAEIAQVRGKAQQEQAAYQASLRKEQLRVDALERTLEQKNKEIEELTKICDELIAKMGKS</sequence>
<evidence type="ECO:0000256" key="3">
    <source>
        <dbReference type="ARBA" id="ARBA00022490"/>
    </source>
</evidence>
<dbReference type="EMBL" id="MKHE01000015">
    <property type="protein sequence ID" value="OWK07949.1"/>
    <property type="molecule type" value="Genomic_DNA"/>
</dbReference>
<dbReference type="PANTHER" id="PTHR13924">
    <property type="entry name" value="TRANSFORMING ACIDIC COILED-COIL CONTAINING PROTEIN 1/2"/>
    <property type="match status" value="1"/>
</dbReference>
<feature type="compositionally biased region" description="Low complexity" evidence="8">
    <location>
        <begin position="111"/>
        <end position="131"/>
    </location>
</feature>
<feature type="region of interest" description="Disordered" evidence="8">
    <location>
        <begin position="60"/>
        <end position="273"/>
    </location>
</feature>
<proteinExistence type="inferred from homology"/>
<organism evidence="10 11">
    <name type="scientific">Cervus elaphus hippelaphus</name>
    <name type="common">European red deer</name>
    <dbReference type="NCBI Taxonomy" id="46360"/>
    <lineage>
        <taxon>Eukaryota</taxon>
        <taxon>Metazoa</taxon>
        <taxon>Chordata</taxon>
        <taxon>Craniata</taxon>
        <taxon>Vertebrata</taxon>
        <taxon>Euteleostomi</taxon>
        <taxon>Mammalia</taxon>
        <taxon>Eutheria</taxon>
        <taxon>Laurasiatheria</taxon>
        <taxon>Artiodactyla</taxon>
        <taxon>Ruminantia</taxon>
        <taxon>Pecora</taxon>
        <taxon>Cervidae</taxon>
        <taxon>Cervinae</taxon>
        <taxon>Cervus</taxon>
    </lineage>
</organism>
<comment type="caution">
    <text evidence="10">The sequence shown here is derived from an EMBL/GenBank/DDBJ whole genome shotgun (WGS) entry which is preliminary data.</text>
</comment>
<name>A0A212CPI2_CEREH</name>
<dbReference type="Pfam" id="PF05010">
    <property type="entry name" value="TACC_C"/>
    <property type="match status" value="2"/>
</dbReference>
<dbReference type="AlphaFoldDB" id="A0A212CPI2"/>
<feature type="compositionally biased region" description="Polar residues" evidence="8">
    <location>
        <begin position="83"/>
        <end position="100"/>
    </location>
</feature>
<dbReference type="GO" id="GO:0005737">
    <property type="term" value="C:cytoplasm"/>
    <property type="evidence" value="ECO:0007669"/>
    <property type="project" value="TreeGrafter"/>
</dbReference>
<evidence type="ECO:0000256" key="6">
    <source>
        <dbReference type="ARBA" id="ARBA00023212"/>
    </source>
</evidence>
<feature type="compositionally biased region" description="Basic and acidic residues" evidence="8">
    <location>
        <begin position="432"/>
        <end position="446"/>
    </location>
</feature>
<keyword evidence="4" id="KW-0597">Phosphoprotein</keyword>
<evidence type="ECO:0000259" key="9">
    <source>
        <dbReference type="Pfam" id="PF05010"/>
    </source>
</evidence>
<evidence type="ECO:0000313" key="10">
    <source>
        <dbReference type="EMBL" id="OWK07949.1"/>
    </source>
</evidence>
<dbReference type="Proteomes" id="UP000242450">
    <property type="component" value="Chromosome 15"/>
</dbReference>
<dbReference type="Gene3D" id="1.20.5.1700">
    <property type="match status" value="1"/>
</dbReference>
<accession>A0A212CPI2</accession>
<evidence type="ECO:0000256" key="7">
    <source>
        <dbReference type="SAM" id="Coils"/>
    </source>
</evidence>
<keyword evidence="6" id="KW-0206">Cytoskeleton</keyword>
<dbReference type="GO" id="GO:0007097">
    <property type="term" value="P:nuclear migration"/>
    <property type="evidence" value="ECO:0007669"/>
    <property type="project" value="TreeGrafter"/>
</dbReference>
<dbReference type="InterPro" id="IPR039915">
    <property type="entry name" value="TACC"/>
</dbReference>
<protein>
    <recommendedName>
        <fullName evidence="9">Transforming acidic coiled-coil-containing protein C-terminal domain-containing protein</fullName>
    </recommendedName>
</protein>
<evidence type="ECO:0000256" key="2">
    <source>
        <dbReference type="ARBA" id="ARBA00009423"/>
    </source>
</evidence>
<evidence type="ECO:0000313" key="11">
    <source>
        <dbReference type="Proteomes" id="UP000242450"/>
    </source>
</evidence>
<feature type="non-terminal residue" evidence="10">
    <location>
        <position position="1"/>
    </location>
</feature>
<feature type="coiled-coil region" evidence="7">
    <location>
        <begin position="683"/>
        <end position="777"/>
    </location>
</feature>
<dbReference type="PANTHER" id="PTHR13924:SF11">
    <property type="entry name" value="TRANSFORMING ACIDIC COILED-COIL-CONTAINING PROTEIN 2"/>
    <property type="match status" value="1"/>
</dbReference>
<feature type="domain" description="Transforming acidic coiled-coil-containing protein C-terminal" evidence="9">
    <location>
        <begin position="854"/>
        <end position="946"/>
    </location>
</feature>
<feature type="region of interest" description="Disordered" evidence="8">
    <location>
        <begin position="333"/>
        <end position="361"/>
    </location>
</feature>
<feature type="coiled-coil region" evidence="7">
    <location>
        <begin position="864"/>
        <end position="948"/>
    </location>
</feature>
<feature type="region of interest" description="Disordered" evidence="8">
    <location>
        <begin position="407"/>
        <end position="446"/>
    </location>
</feature>
<comment type="similarity">
    <text evidence="2">Belongs to the TACC family.</text>
</comment>
<feature type="compositionally biased region" description="Basic and acidic residues" evidence="8">
    <location>
        <begin position="182"/>
        <end position="191"/>
    </location>
</feature>
<evidence type="ECO:0000256" key="1">
    <source>
        <dbReference type="ARBA" id="ARBA00004245"/>
    </source>
</evidence>